<dbReference type="AlphaFoldDB" id="A0A8S9SMV0"/>
<comment type="caution">
    <text evidence="2">The sequence shown here is derived from an EMBL/GenBank/DDBJ whole genome shotgun (WGS) entry which is preliminary data.</text>
</comment>
<reference evidence="2" key="1">
    <citation type="submission" date="2019-12" db="EMBL/GenBank/DDBJ databases">
        <title>Genome sequencing and annotation of Brassica cretica.</title>
        <authorList>
            <person name="Studholme D.J."/>
            <person name="Sarris P."/>
        </authorList>
    </citation>
    <scope>NUCLEOTIDE SEQUENCE</scope>
    <source>
        <strain evidence="2">PFS-109/04</strain>
        <tissue evidence="2">Leaf</tissue>
    </source>
</reference>
<evidence type="ECO:0000313" key="2">
    <source>
        <dbReference type="EMBL" id="KAF3603071.1"/>
    </source>
</evidence>
<feature type="compositionally biased region" description="Acidic residues" evidence="1">
    <location>
        <begin position="137"/>
        <end position="149"/>
    </location>
</feature>
<accession>A0A8S9SMV0</accession>
<gene>
    <name evidence="2" type="ORF">F2Q69_00037512</name>
</gene>
<evidence type="ECO:0000313" key="3">
    <source>
        <dbReference type="Proteomes" id="UP000712600"/>
    </source>
</evidence>
<protein>
    <submittedName>
        <fullName evidence="2">Uncharacterized protein</fullName>
    </submittedName>
</protein>
<organism evidence="2 3">
    <name type="scientific">Brassica cretica</name>
    <name type="common">Mustard</name>
    <dbReference type="NCBI Taxonomy" id="69181"/>
    <lineage>
        <taxon>Eukaryota</taxon>
        <taxon>Viridiplantae</taxon>
        <taxon>Streptophyta</taxon>
        <taxon>Embryophyta</taxon>
        <taxon>Tracheophyta</taxon>
        <taxon>Spermatophyta</taxon>
        <taxon>Magnoliopsida</taxon>
        <taxon>eudicotyledons</taxon>
        <taxon>Gunneridae</taxon>
        <taxon>Pentapetalae</taxon>
        <taxon>rosids</taxon>
        <taxon>malvids</taxon>
        <taxon>Brassicales</taxon>
        <taxon>Brassicaceae</taxon>
        <taxon>Brassiceae</taxon>
        <taxon>Brassica</taxon>
    </lineage>
</organism>
<feature type="region of interest" description="Disordered" evidence="1">
    <location>
        <begin position="71"/>
        <end position="98"/>
    </location>
</feature>
<proteinExistence type="predicted"/>
<dbReference type="Proteomes" id="UP000712600">
    <property type="component" value="Unassembled WGS sequence"/>
</dbReference>
<dbReference type="EMBL" id="QGKX02000004">
    <property type="protein sequence ID" value="KAF3603071.1"/>
    <property type="molecule type" value="Genomic_DNA"/>
</dbReference>
<feature type="region of interest" description="Disordered" evidence="1">
    <location>
        <begin position="125"/>
        <end position="149"/>
    </location>
</feature>
<evidence type="ECO:0000256" key="1">
    <source>
        <dbReference type="SAM" id="MobiDB-lite"/>
    </source>
</evidence>
<name>A0A8S9SMV0_BRACR</name>
<sequence>MHDESYSRGPVGIHVGEMSESNYYVKPAFMFEQVCLRLEFFGFLLMSSKKPWSYLMKAKIEGKLDPRVTVTRLNPRGRVQGSSELEDPLQPSTSDNLSATENLAGVGLVVDLTDFGEEAVVHVEDEPVIGEFHQDPDSDSSGDDDSETD</sequence>